<evidence type="ECO:0000256" key="10">
    <source>
        <dbReference type="ARBA" id="ARBA00022777"/>
    </source>
</evidence>
<evidence type="ECO:0000256" key="15">
    <source>
        <dbReference type="ARBA" id="ARBA00029312"/>
    </source>
</evidence>
<comment type="caution">
    <text evidence="25">The sequence shown here is derived from an EMBL/GenBank/DDBJ whole genome shotgun (WGS) entry which is preliminary data.</text>
</comment>
<dbReference type="InterPro" id="IPR043129">
    <property type="entry name" value="ATPase_NBD"/>
</dbReference>
<comment type="function">
    <text evidence="19">Catalyzes the phosphorylation of pantothenate the first step in CoA biosynthesis. May play a role in the physiological regulation of the intracellular CoA concentration. Functionally redudant with PANK1. The phosphatase activity shows preference for normal or oxidatively damaged intermediates of 4'-phosphopantetheine, which provides strong indirect evidence that the phosphatase activity pre-empts damage in the CoA pathway. Hydrolyzing excess 4'-phosphopantetheine could constitute a directed overflow mechanism to prevent its oxidation to the S-sulfonate, sulfonate, or other forms. Hydrolyzing 4'-phosphopantetheine sulfonate or S-sulfonate would forestall their conversion to inactive forms of CoA and acyl carrier protein.</text>
</comment>
<comment type="catalytic activity">
    <reaction evidence="18">
        <text>(R)-pantothenate + ATP = (R)-4'-phosphopantothenate + ADP + H(+)</text>
        <dbReference type="Rhea" id="RHEA:16373"/>
        <dbReference type="ChEBI" id="CHEBI:10986"/>
        <dbReference type="ChEBI" id="CHEBI:15378"/>
        <dbReference type="ChEBI" id="CHEBI:29032"/>
        <dbReference type="ChEBI" id="CHEBI:30616"/>
        <dbReference type="ChEBI" id="CHEBI:456216"/>
        <dbReference type="EC" id="2.7.1.33"/>
    </reaction>
    <physiologicalReaction direction="left-to-right" evidence="18">
        <dbReference type="Rhea" id="RHEA:16374"/>
    </physiologicalReaction>
</comment>
<comment type="catalytic activity">
    <reaction evidence="16">
        <text>(R)-4'-phosphopantetheine sulfonate + H2O = (R)-pantetheine sulfonate + phosphate</text>
        <dbReference type="Rhea" id="RHEA:68336"/>
        <dbReference type="ChEBI" id="CHEBI:15377"/>
        <dbReference type="ChEBI" id="CHEBI:43474"/>
        <dbReference type="ChEBI" id="CHEBI:177300"/>
        <dbReference type="ChEBI" id="CHEBI:177301"/>
    </reaction>
    <physiologicalReaction direction="left-to-right" evidence="16">
        <dbReference type="Rhea" id="RHEA:68337"/>
    </physiologicalReaction>
</comment>
<dbReference type="EMBL" id="BSYR01000035">
    <property type="protein sequence ID" value="GMI99464.1"/>
    <property type="molecule type" value="Genomic_DNA"/>
</dbReference>
<reference evidence="25" key="1">
    <citation type="submission" date="2023-05" db="EMBL/GenBank/DDBJ databases">
        <title>Genome and transcriptome analyses reveal genes involved in the formation of fine ridges on petal epidermal cells in Hibiscus trionum.</title>
        <authorList>
            <person name="Koshimizu S."/>
            <person name="Masuda S."/>
            <person name="Ishii T."/>
            <person name="Shirasu K."/>
            <person name="Hoshino A."/>
            <person name="Arita M."/>
        </authorList>
    </citation>
    <scope>NUCLEOTIDE SEQUENCE</scope>
    <source>
        <strain evidence="25">Hamamatsu line</strain>
    </source>
</reference>
<dbReference type="GO" id="GO:0005634">
    <property type="term" value="C:nucleus"/>
    <property type="evidence" value="ECO:0007669"/>
    <property type="project" value="TreeGrafter"/>
</dbReference>
<evidence type="ECO:0000256" key="19">
    <source>
        <dbReference type="ARBA" id="ARBA00058977"/>
    </source>
</evidence>
<comment type="pathway">
    <text evidence="3 22">Cofactor biosynthesis; coenzyme A biosynthesis; CoA from (R)-pantothenate: step 1/5.</text>
</comment>
<keyword evidence="7 22" id="KW-0808">Transferase</keyword>
<evidence type="ECO:0000256" key="14">
    <source>
        <dbReference type="ARBA" id="ARBA00023211"/>
    </source>
</evidence>
<dbReference type="GO" id="GO:0046872">
    <property type="term" value="F:metal ion binding"/>
    <property type="evidence" value="ECO:0007669"/>
    <property type="project" value="UniProtKB-KW"/>
</dbReference>
<comment type="similarity">
    <text evidence="20">In the C-terminal section; belongs to the damage-control phosphatase family. Phosphopantetheine phosphatase II subfamily.</text>
</comment>
<feature type="region of interest" description="Disordered" evidence="23">
    <location>
        <begin position="47"/>
        <end position="73"/>
    </location>
</feature>
<dbReference type="OrthoDB" id="498611at2759"/>
<evidence type="ECO:0000313" key="25">
    <source>
        <dbReference type="EMBL" id="GMI99464.1"/>
    </source>
</evidence>
<dbReference type="GO" id="GO:0015937">
    <property type="term" value="P:coenzyme A biosynthetic process"/>
    <property type="evidence" value="ECO:0007669"/>
    <property type="project" value="UniProtKB-UniRule"/>
</dbReference>
<comment type="cofactor">
    <cofactor evidence="1">
        <name>Mn(2+)</name>
        <dbReference type="ChEBI" id="CHEBI:29035"/>
    </cofactor>
</comment>
<keyword evidence="10 22" id="KW-0418">Kinase</keyword>
<dbReference type="FunFam" id="3.30.420.40:FF:000442">
    <property type="entry name" value="Pantothenate kinase 1"/>
    <property type="match status" value="1"/>
</dbReference>
<evidence type="ECO:0000256" key="8">
    <source>
        <dbReference type="ARBA" id="ARBA00022723"/>
    </source>
</evidence>
<dbReference type="Gene3D" id="3.30.420.40">
    <property type="match status" value="1"/>
</dbReference>
<comment type="similarity">
    <text evidence="4">In the N-terminal section; belongs to the type II pantothenate kinase family.</text>
</comment>
<evidence type="ECO:0000256" key="13">
    <source>
        <dbReference type="ARBA" id="ARBA00022993"/>
    </source>
</evidence>
<evidence type="ECO:0000256" key="6">
    <source>
        <dbReference type="ARBA" id="ARBA00022596"/>
    </source>
</evidence>
<dbReference type="GO" id="GO:0004594">
    <property type="term" value="F:pantothenate kinase activity"/>
    <property type="evidence" value="ECO:0007669"/>
    <property type="project" value="UniProtKB-UniRule"/>
</dbReference>
<keyword evidence="13 22" id="KW-0173">Coenzyme A biosynthesis</keyword>
<dbReference type="Pfam" id="PF01937">
    <property type="entry name" value="ARMT1-like_dom"/>
    <property type="match status" value="1"/>
</dbReference>
<evidence type="ECO:0000256" key="12">
    <source>
        <dbReference type="ARBA" id="ARBA00022840"/>
    </source>
</evidence>
<name>A0A9W7IMU6_HIBTR</name>
<dbReference type="GO" id="GO:0005829">
    <property type="term" value="C:cytosol"/>
    <property type="evidence" value="ECO:0007669"/>
    <property type="project" value="TreeGrafter"/>
</dbReference>
<comment type="catalytic activity">
    <reaction evidence="15">
        <text>(R)-4'-phosphopantetheine + H2O = (R)-pantetheine + phosphate</text>
        <dbReference type="Rhea" id="RHEA:68328"/>
        <dbReference type="ChEBI" id="CHEBI:15377"/>
        <dbReference type="ChEBI" id="CHEBI:16753"/>
        <dbReference type="ChEBI" id="CHEBI:43474"/>
        <dbReference type="ChEBI" id="CHEBI:61723"/>
    </reaction>
    <physiologicalReaction direction="left-to-right" evidence="15">
        <dbReference type="Rhea" id="RHEA:68329"/>
    </physiologicalReaction>
</comment>
<feature type="domain" description="Damage-control phosphatase ARMT1-like metal-binding" evidence="24">
    <location>
        <begin position="606"/>
        <end position="908"/>
    </location>
</feature>
<evidence type="ECO:0000256" key="2">
    <source>
        <dbReference type="ARBA" id="ARBA00001967"/>
    </source>
</evidence>
<evidence type="ECO:0000256" key="18">
    <source>
        <dbReference type="ARBA" id="ARBA00051980"/>
    </source>
</evidence>
<dbReference type="AlphaFoldDB" id="A0A9W7IMU6"/>
<dbReference type="PANTHER" id="PTHR12280:SF20">
    <property type="entry name" value="4'-PHOSPHOPANTETHEINE PHOSPHATASE"/>
    <property type="match status" value="1"/>
</dbReference>
<dbReference type="EC" id="2.7.1.33" evidence="5 22"/>
<evidence type="ECO:0000256" key="1">
    <source>
        <dbReference type="ARBA" id="ARBA00001936"/>
    </source>
</evidence>
<dbReference type="NCBIfam" id="TIGR00555">
    <property type="entry name" value="panK_eukar"/>
    <property type="match status" value="1"/>
</dbReference>
<evidence type="ECO:0000256" key="5">
    <source>
        <dbReference type="ARBA" id="ARBA00012102"/>
    </source>
</evidence>
<dbReference type="SUPFAM" id="SSF53067">
    <property type="entry name" value="Actin-like ATPase domain"/>
    <property type="match status" value="2"/>
</dbReference>
<keyword evidence="6" id="KW-0533">Nickel</keyword>
<protein>
    <recommendedName>
        <fullName evidence="21 22">Pantothenate kinase 2</fullName>
        <ecNumber evidence="5 22">2.7.1.33</ecNumber>
    </recommendedName>
</protein>
<dbReference type="GO" id="GO:0005524">
    <property type="term" value="F:ATP binding"/>
    <property type="evidence" value="ECO:0007669"/>
    <property type="project" value="UniProtKB-UniRule"/>
</dbReference>
<dbReference type="FunFam" id="1.20.1700.10:FF:000002">
    <property type="entry name" value="Pantothenate kinase 2"/>
    <property type="match status" value="1"/>
</dbReference>
<evidence type="ECO:0000256" key="4">
    <source>
        <dbReference type="ARBA" id="ARBA00005538"/>
    </source>
</evidence>
<evidence type="ECO:0000256" key="7">
    <source>
        <dbReference type="ARBA" id="ARBA00022679"/>
    </source>
</evidence>
<dbReference type="Proteomes" id="UP001165190">
    <property type="component" value="Unassembled WGS sequence"/>
</dbReference>
<organism evidence="25 26">
    <name type="scientific">Hibiscus trionum</name>
    <name type="common">Flower of an hour</name>
    <dbReference type="NCBI Taxonomy" id="183268"/>
    <lineage>
        <taxon>Eukaryota</taxon>
        <taxon>Viridiplantae</taxon>
        <taxon>Streptophyta</taxon>
        <taxon>Embryophyta</taxon>
        <taxon>Tracheophyta</taxon>
        <taxon>Spermatophyta</taxon>
        <taxon>Magnoliopsida</taxon>
        <taxon>eudicotyledons</taxon>
        <taxon>Gunneridae</taxon>
        <taxon>Pentapetalae</taxon>
        <taxon>rosids</taxon>
        <taxon>malvids</taxon>
        <taxon>Malvales</taxon>
        <taxon>Malvaceae</taxon>
        <taxon>Malvoideae</taxon>
        <taxon>Hibiscus</taxon>
    </lineage>
</organism>
<dbReference type="InterPro" id="IPR004567">
    <property type="entry name" value="Type_II_PanK"/>
</dbReference>
<dbReference type="InterPro" id="IPR036075">
    <property type="entry name" value="ARMT-1-like_metal-bd_sf"/>
</dbReference>
<dbReference type="InterPro" id="IPR035073">
    <property type="entry name" value="At2g17340_3_helix_bundle"/>
</dbReference>
<evidence type="ECO:0000259" key="24">
    <source>
        <dbReference type="Pfam" id="PF01937"/>
    </source>
</evidence>
<keyword evidence="9 22" id="KW-0547">Nucleotide-binding</keyword>
<keyword evidence="8" id="KW-0479">Metal-binding</keyword>
<keyword evidence="11" id="KW-0378">Hydrolase</keyword>
<keyword evidence="26" id="KW-1185">Reference proteome</keyword>
<evidence type="ECO:0000256" key="21">
    <source>
        <dbReference type="ARBA" id="ARBA00068274"/>
    </source>
</evidence>
<evidence type="ECO:0000256" key="23">
    <source>
        <dbReference type="SAM" id="MobiDB-lite"/>
    </source>
</evidence>
<evidence type="ECO:0000256" key="22">
    <source>
        <dbReference type="PIRNR" id="PIRNR036939"/>
    </source>
</evidence>
<dbReference type="Pfam" id="PF03630">
    <property type="entry name" value="Fumble"/>
    <property type="match status" value="1"/>
</dbReference>
<dbReference type="Gene3D" id="1.20.1700.10">
    <property type="entry name" value="AF1104-like"/>
    <property type="match status" value="1"/>
</dbReference>
<dbReference type="PIRSF" id="PIRSF036939">
    <property type="entry name" value="PanK_long"/>
    <property type="match status" value="1"/>
</dbReference>
<dbReference type="PANTHER" id="PTHR12280">
    <property type="entry name" value="PANTOTHENATE KINASE"/>
    <property type="match status" value="1"/>
</dbReference>
<comment type="cofactor">
    <cofactor evidence="2">
        <name>Ni(2+)</name>
        <dbReference type="ChEBI" id="CHEBI:49786"/>
    </cofactor>
</comment>
<dbReference type="FunFam" id="3.30.420.40:FF:000273">
    <property type="entry name" value="Pantothenate kinase 2"/>
    <property type="match status" value="1"/>
</dbReference>
<sequence>MAGQNGDSILGIDDKIEDLQYNNNNNSNEVIDREELVGIGEESSACYKNNQGEGGEKDMAGNSIHRSGSRPQLDLSKAEIQGNSEERDPTILLPNQSDDISHLALDIGGSLIKLIYFSRHEDQSVEDKRKKTVKERLGISNGNRRSYPVLGGRLHFVKFETSKLNECLDFISSKQLHRGRIDSPHWNSEPPANENAVIKATGGGAYKFADLFKERLGVSIEKEDEMDCLVAGANFLLKAIRHEAFTHMEGHKEFVQIDHNDLFPYLLVNIGSGVSIIKVDGDGKFERVSGTNVGGGTYWGLGRLLTKCNSFDELLELSQRGDNGTIDMLVGDIYGGMDYSKIGLSASTIASSFGKAISDKKELEDYRPEDISLSLLRMISYNIGQISYLNALRFGLKRIFFGGFFIRGHAYTMDTISFAVQFWSQGEAQAMFLRHEGYLGALGAFMSYHKHGLDDLMVHHLVERFPMGAPYTGGRIHGPPLGDLNEKISWMEKFVQKGTEITAPVPMAPPGTTGLGGFEVPSSRGATLRSDASALNVGVLHFVPTLEVFPLLTNPKMYEPNTIDLSDHKELEYWFTVLSEHLPDLVDKAVASEGGIDDAKRRGDAFARAFSAHLARLMEEPAAYGKLGLANLLELREECLREFQFHDAYRSIKQRENEASLAVLPDLLVELDHMDEETRLLTLIEGVLAANIFDWGSRACVELYHKGTIIEIYRMSRNKMQRPWRVDDFDLFKERMLGSEGKKPKPHKRALLFVDNSGADVVLGMLPLARELLRRGTEVVLVANSLPALNDVTAMELPDIVAEAAKHCDILRRAAEAGGLLVDAMTNTLDGSKGNSSSVPLMVVENGCGSPCIDLRQVSSELAAAAKNADLVILEGMGRALHTNFNARFKCEALKLAMVKNQRLAEKLIKGKIYDCVCRYESAPAS</sequence>
<dbReference type="Gene3D" id="3.30.420.510">
    <property type="match status" value="1"/>
</dbReference>
<evidence type="ECO:0000256" key="3">
    <source>
        <dbReference type="ARBA" id="ARBA00005225"/>
    </source>
</evidence>
<dbReference type="CDD" id="cd24123">
    <property type="entry name" value="ASKHA_NBD_PanK-II_Pank4"/>
    <property type="match status" value="1"/>
</dbReference>
<accession>A0A9W7IMU6</accession>
<evidence type="ECO:0000256" key="17">
    <source>
        <dbReference type="ARBA" id="ARBA00050986"/>
    </source>
</evidence>
<dbReference type="InterPro" id="IPR015844">
    <property type="entry name" value="PanK_long"/>
</dbReference>
<comment type="catalytic activity">
    <reaction evidence="17">
        <text>(R)-4'-phosphopantothenate + H2O = (R)-pantothenate + phosphate</text>
        <dbReference type="Rhea" id="RHEA:68332"/>
        <dbReference type="ChEBI" id="CHEBI:10986"/>
        <dbReference type="ChEBI" id="CHEBI:15377"/>
        <dbReference type="ChEBI" id="CHEBI:29032"/>
        <dbReference type="ChEBI" id="CHEBI:43474"/>
    </reaction>
    <physiologicalReaction direction="left-to-right" evidence="17">
        <dbReference type="Rhea" id="RHEA:68333"/>
    </physiologicalReaction>
</comment>
<dbReference type="SUPFAM" id="SSF111321">
    <property type="entry name" value="AF1104-like"/>
    <property type="match status" value="1"/>
</dbReference>
<evidence type="ECO:0000313" key="26">
    <source>
        <dbReference type="Proteomes" id="UP001165190"/>
    </source>
</evidence>
<dbReference type="Gene3D" id="3.40.50.10880">
    <property type="entry name" value="Uncharacterised protein PF01937, DUF89, domain 3"/>
    <property type="match status" value="1"/>
</dbReference>
<dbReference type="InterPro" id="IPR002791">
    <property type="entry name" value="ARMT1-like_metal-bd"/>
</dbReference>
<proteinExistence type="inferred from homology"/>
<evidence type="ECO:0000256" key="9">
    <source>
        <dbReference type="ARBA" id="ARBA00022741"/>
    </source>
</evidence>
<evidence type="ECO:0000256" key="20">
    <source>
        <dbReference type="ARBA" id="ARBA00061149"/>
    </source>
</evidence>
<comment type="similarity">
    <text evidence="22">Belongs to the type II pantothenate kinase family.</text>
</comment>
<evidence type="ECO:0000256" key="11">
    <source>
        <dbReference type="ARBA" id="ARBA00022801"/>
    </source>
</evidence>
<dbReference type="GO" id="GO:0016787">
    <property type="term" value="F:hydrolase activity"/>
    <property type="evidence" value="ECO:0007669"/>
    <property type="project" value="UniProtKB-KW"/>
</dbReference>
<dbReference type="FunFam" id="3.30.420.510:FF:000003">
    <property type="entry name" value="Pantothenate kinase 2"/>
    <property type="match status" value="1"/>
</dbReference>
<gene>
    <name evidence="25" type="ORF">HRI_003615700</name>
</gene>
<keyword evidence="12 22" id="KW-0067">ATP-binding</keyword>
<keyword evidence="14" id="KW-0464">Manganese</keyword>
<evidence type="ECO:0000256" key="16">
    <source>
        <dbReference type="ARBA" id="ARBA00029319"/>
    </source>
</evidence>